<dbReference type="EMBL" id="CP009454">
    <property type="protein sequence ID" value="AIR86194.1"/>
    <property type="molecule type" value="Genomic_DNA"/>
</dbReference>
<dbReference type="Proteomes" id="UP000029495">
    <property type="component" value="Chromosome"/>
</dbReference>
<accession>A0ABM5RJP9</accession>
<dbReference type="RefSeq" id="WP_038646807.1">
    <property type="nucleotide sequence ID" value="NZ_CP009454.1"/>
</dbReference>
<gene>
    <name evidence="1" type="ORF">LH22_12270</name>
</gene>
<protein>
    <submittedName>
        <fullName evidence="1">DNA polymerase V</fullName>
    </submittedName>
</protein>
<organism evidence="1 2">
    <name type="scientific">Pantoea rwandensis</name>
    <dbReference type="NCBI Taxonomy" id="1076550"/>
    <lineage>
        <taxon>Bacteria</taxon>
        <taxon>Pseudomonadati</taxon>
        <taxon>Pseudomonadota</taxon>
        <taxon>Gammaproteobacteria</taxon>
        <taxon>Enterobacterales</taxon>
        <taxon>Erwiniaceae</taxon>
        <taxon>Pantoea</taxon>
    </lineage>
</organism>
<evidence type="ECO:0000313" key="2">
    <source>
        <dbReference type="Proteomes" id="UP000029495"/>
    </source>
</evidence>
<name>A0ABM5RJP9_9GAMM</name>
<evidence type="ECO:0000313" key="1">
    <source>
        <dbReference type="EMBL" id="AIR86194.1"/>
    </source>
</evidence>
<reference evidence="1 2" key="1">
    <citation type="submission" date="2014-09" db="EMBL/GenBank/DDBJ databases">
        <authorList>
            <person name="Chan K.-G."/>
        </authorList>
    </citation>
    <scope>NUCLEOTIDE SEQUENCE [LARGE SCALE GENOMIC DNA]</scope>
    <source>
        <strain evidence="1 2">ND04</strain>
    </source>
</reference>
<proteinExistence type="predicted"/>
<keyword evidence="2" id="KW-1185">Reference proteome</keyword>
<sequence>MPRDYEIMIAFRQAVKRDAAGRYTIRTLDFVEELNSLNWRYSLRAANKWIEMHTTTFRDISLREGEERAFQVFNPNG</sequence>